<feature type="region of interest" description="Disordered" evidence="1">
    <location>
        <begin position="27"/>
        <end position="69"/>
    </location>
</feature>
<organism evidence="2">
    <name type="scientific">Zea mays</name>
    <name type="common">Maize</name>
    <dbReference type="NCBI Taxonomy" id="4577"/>
    <lineage>
        <taxon>Eukaryota</taxon>
        <taxon>Viridiplantae</taxon>
        <taxon>Streptophyta</taxon>
        <taxon>Embryophyta</taxon>
        <taxon>Tracheophyta</taxon>
        <taxon>Spermatophyta</taxon>
        <taxon>Magnoliopsida</taxon>
        <taxon>Liliopsida</taxon>
        <taxon>Poales</taxon>
        <taxon>Poaceae</taxon>
        <taxon>PACMAD clade</taxon>
        <taxon>Panicoideae</taxon>
        <taxon>Andropogonodae</taxon>
        <taxon>Andropogoneae</taxon>
        <taxon>Tripsacinae</taxon>
        <taxon>Zea</taxon>
    </lineage>
</organism>
<dbReference type="ExpressionAtlas" id="A0A1D6Q1G4">
    <property type="expression patterns" value="baseline and differential"/>
</dbReference>
<gene>
    <name evidence="2" type="ORF">ZEAMMB73_Zm00001d050386</name>
</gene>
<name>A0A1D6Q1G4_MAIZE</name>
<feature type="compositionally biased region" description="Polar residues" evidence="1">
    <location>
        <begin position="30"/>
        <end position="50"/>
    </location>
</feature>
<dbReference type="SMR" id="A0A1D6Q1G4"/>
<accession>A0A1D6Q1G4</accession>
<feature type="compositionally biased region" description="Basic and acidic residues" evidence="1">
    <location>
        <begin position="58"/>
        <end position="69"/>
    </location>
</feature>
<dbReference type="EMBL" id="CM000780">
    <property type="protein sequence ID" value="AQK52455.1"/>
    <property type="molecule type" value="Genomic_DNA"/>
</dbReference>
<reference evidence="2" key="1">
    <citation type="submission" date="2015-12" db="EMBL/GenBank/DDBJ databases">
        <title>Update maize B73 reference genome by single molecule sequencing technologies.</title>
        <authorList>
            <consortium name="Maize Genome Sequencing Project"/>
            <person name="Ware D."/>
        </authorList>
    </citation>
    <scope>NUCLEOTIDE SEQUENCE</scope>
    <source>
        <tissue evidence="2">Seedling</tissue>
    </source>
</reference>
<dbReference type="AlphaFoldDB" id="A0A1D6Q1G4"/>
<sequence length="69" mass="8054">MHQESIELYNKVNLLHQHNTELRRKVYRQGVNNEQTSTTVRHSTRNTENLPINPELSVQRDKSETPSVG</sequence>
<evidence type="ECO:0000256" key="1">
    <source>
        <dbReference type="SAM" id="MobiDB-lite"/>
    </source>
</evidence>
<dbReference type="InParanoid" id="A0A1D6Q1G4"/>
<proteinExistence type="predicted"/>
<protein>
    <submittedName>
        <fullName evidence="2">Uncharacterized protein</fullName>
    </submittedName>
</protein>
<evidence type="ECO:0000313" key="2">
    <source>
        <dbReference type="EMBL" id="AQK52455.1"/>
    </source>
</evidence>